<keyword evidence="10" id="KW-1185">Reference proteome</keyword>
<dbReference type="PIRSF" id="PIRSF005096">
    <property type="entry name" value="GALM"/>
    <property type="match status" value="1"/>
</dbReference>
<evidence type="ECO:0000256" key="5">
    <source>
        <dbReference type="ARBA" id="ARBA00022837"/>
    </source>
</evidence>
<evidence type="ECO:0000313" key="10">
    <source>
        <dbReference type="Proteomes" id="UP001610104"/>
    </source>
</evidence>
<dbReference type="InterPro" id="IPR015443">
    <property type="entry name" value="Aldose_1-epimerase"/>
</dbReference>
<name>A0ABW7MSB8_9FLAO</name>
<dbReference type="PANTHER" id="PTHR10091:SF0">
    <property type="entry name" value="GALACTOSE MUTAROTASE"/>
    <property type="match status" value="1"/>
</dbReference>
<dbReference type="InterPro" id="IPR011013">
    <property type="entry name" value="Gal_mutarotase_sf_dom"/>
</dbReference>
<evidence type="ECO:0000256" key="3">
    <source>
        <dbReference type="ARBA" id="ARBA00006206"/>
    </source>
</evidence>
<dbReference type="InterPro" id="IPR008183">
    <property type="entry name" value="Aldose_1/G6P_1-epimerase"/>
</dbReference>
<keyword evidence="7 8" id="KW-0119">Carbohydrate metabolism</keyword>
<comment type="caution">
    <text evidence="9">The sequence shown here is derived from an EMBL/GenBank/DDBJ whole genome shotgun (WGS) entry which is preliminary data.</text>
</comment>
<protein>
    <recommendedName>
        <fullName evidence="8">Aldose 1-epimerase</fullName>
        <ecNumber evidence="8">5.1.3.3</ecNumber>
    </recommendedName>
</protein>
<comment type="cofactor">
    <cofactor evidence="1">
        <name>Ca(2+)</name>
        <dbReference type="ChEBI" id="CHEBI:29108"/>
    </cofactor>
</comment>
<keyword evidence="5" id="KW-0106">Calcium</keyword>
<comment type="pathway">
    <text evidence="2 8">Carbohydrate metabolism; hexose metabolism.</text>
</comment>
<accession>A0ABW7MSB8</accession>
<sequence length="372" mass="41582">MSKIYVSIIIMVISFSCSRKQPELKLIDKQNFSRVIENKKVNLFTLKNKCGLTAQITNYGGRIVSLWIPDKNGNFDDIVLGYETLEPYLKPKGRYFGALIGRYANRIAKGRFTLNDSIYTLTVNNGANHLHGGKNGFHNVVWNANQLSDSELKLEYLSKDGDDGYPGNLNVTVIYKLTDTNELEINYTATTDKSTHVNLTNHSFFNLCGAGKGSINDHLLQINAAYYTPIDEEQIPTGKHKEVKNTAFDFTALKPIGKDIDANSQQLKFGSGYDHNYVLDGSGLRVAAKVIEPKSGRIMEVITDEPGLQFYGGNFLGGKNIGKGNLSYEYRTAFCLETQHFPDSPNQTSFPSTILNPDDEYNSTCIYKFTIK</sequence>
<dbReference type="NCBIfam" id="NF008277">
    <property type="entry name" value="PRK11055.1"/>
    <property type="match status" value="1"/>
</dbReference>
<evidence type="ECO:0000256" key="6">
    <source>
        <dbReference type="ARBA" id="ARBA00023235"/>
    </source>
</evidence>
<evidence type="ECO:0000313" key="9">
    <source>
        <dbReference type="EMBL" id="MFH6769714.1"/>
    </source>
</evidence>
<proteinExistence type="inferred from homology"/>
<dbReference type="RefSeq" id="WP_395438935.1">
    <property type="nucleotide sequence ID" value="NZ_JBAWKC010000004.1"/>
</dbReference>
<dbReference type="SUPFAM" id="SSF74650">
    <property type="entry name" value="Galactose mutarotase-like"/>
    <property type="match status" value="1"/>
</dbReference>
<dbReference type="InterPro" id="IPR014718">
    <property type="entry name" value="GH-type_carb-bd"/>
</dbReference>
<evidence type="ECO:0000256" key="2">
    <source>
        <dbReference type="ARBA" id="ARBA00005028"/>
    </source>
</evidence>
<dbReference type="CDD" id="cd09019">
    <property type="entry name" value="galactose_mutarotase_like"/>
    <property type="match status" value="1"/>
</dbReference>
<dbReference type="InterPro" id="IPR047215">
    <property type="entry name" value="Galactose_mutarotase-like"/>
</dbReference>
<keyword evidence="6 8" id="KW-0413">Isomerase</keyword>
<dbReference type="EC" id="5.1.3.3" evidence="8"/>
<comment type="catalytic activity">
    <reaction evidence="8">
        <text>alpha-D-glucose = beta-D-glucose</text>
        <dbReference type="Rhea" id="RHEA:10264"/>
        <dbReference type="ChEBI" id="CHEBI:15903"/>
        <dbReference type="ChEBI" id="CHEBI:17925"/>
        <dbReference type="EC" id="5.1.3.3"/>
    </reaction>
</comment>
<evidence type="ECO:0000256" key="7">
    <source>
        <dbReference type="ARBA" id="ARBA00023277"/>
    </source>
</evidence>
<comment type="subunit">
    <text evidence="4">Monomer.</text>
</comment>
<dbReference type="PROSITE" id="PS51257">
    <property type="entry name" value="PROKAR_LIPOPROTEIN"/>
    <property type="match status" value="1"/>
</dbReference>
<evidence type="ECO:0000256" key="1">
    <source>
        <dbReference type="ARBA" id="ARBA00001913"/>
    </source>
</evidence>
<reference evidence="9 10" key="1">
    <citation type="submission" date="2024-02" db="EMBL/GenBank/DDBJ databases">
        <title>A Gaetbulibacter species isolated from tidal flats and genomic insights of their niches.</title>
        <authorList>
            <person name="Ye Y."/>
        </authorList>
    </citation>
    <scope>NUCLEOTIDE SEQUENCE [LARGE SCALE GENOMIC DNA]</scope>
    <source>
        <strain evidence="9 10">KEM-8</strain>
    </source>
</reference>
<dbReference type="Proteomes" id="UP001610104">
    <property type="component" value="Unassembled WGS sequence"/>
</dbReference>
<gene>
    <name evidence="9" type="ORF">V8G56_13255</name>
</gene>
<dbReference type="PANTHER" id="PTHR10091">
    <property type="entry name" value="ALDOSE-1-EPIMERASE"/>
    <property type="match status" value="1"/>
</dbReference>
<evidence type="ECO:0000256" key="4">
    <source>
        <dbReference type="ARBA" id="ARBA00011245"/>
    </source>
</evidence>
<dbReference type="Gene3D" id="2.70.98.10">
    <property type="match status" value="1"/>
</dbReference>
<dbReference type="EMBL" id="JBAWKC010000004">
    <property type="protein sequence ID" value="MFH6769714.1"/>
    <property type="molecule type" value="Genomic_DNA"/>
</dbReference>
<dbReference type="Pfam" id="PF01263">
    <property type="entry name" value="Aldose_epim"/>
    <property type="match status" value="1"/>
</dbReference>
<comment type="similarity">
    <text evidence="3 8">Belongs to the aldose epimerase family.</text>
</comment>
<dbReference type="GO" id="GO:0016853">
    <property type="term" value="F:isomerase activity"/>
    <property type="evidence" value="ECO:0007669"/>
    <property type="project" value="UniProtKB-KW"/>
</dbReference>
<organism evidence="9 10">
    <name type="scientific">Gaetbulibacter aquiaggeris</name>
    <dbReference type="NCBI Taxonomy" id="1735373"/>
    <lineage>
        <taxon>Bacteria</taxon>
        <taxon>Pseudomonadati</taxon>
        <taxon>Bacteroidota</taxon>
        <taxon>Flavobacteriia</taxon>
        <taxon>Flavobacteriales</taxon>
        <taxon>Flavobacteriaceae</taxon>
        <taxon>Gaetbulibacter</taxon>
    </lineage>
</organism>
<evidence type="ECO:0000256" key="8">
    <source>
        <dbReference type="PIRNR" id="PIRNR005096"/>
    </source>
</evidence>